<accession>A0A3D8STS4</accession>
<keyword evidence="3 6" id="KW-1133">Transmembrane helix</keyword>
<dbReference type="GO" id="GO:0140115">
    <property type="term" value="P:export across plasma membrane"/>
    <property type="evidence" value="ECO:0007669"/>
    <property type="project" value="UniProtKB-ARBA"/>
</dbReference>
<keyword evidence="9" id="KW-1185">Reference proteome</keyword>
<feature type="domain" description="Major facilitator superfamily (MFS) profile" evidence="7">
    <location>
        <begin position="175"/>
        <end position="598"/>
    </location>
</feature>
<feature type="transmembrane region" description="Helical" evidence="6">
    <location>
        <begin position="550"/>
        <end position="567"/>
    </location>
</feature>
<evidence type="ECO:0000256" key="2">
    <source>
        <dbReference type="ARBA" id="ARBA00022692"/>
    </source>
</evidence>
<comment type="subcellular location">
    <subcellularLocation>
        <location evidence="1">Membrane</location>
        <topology evidence="1">Multi-pass membrane protein</topology>
    </subcellularLocation>
</comment>
<feature type="transmembrane region" description="Helical" evidence="6">
    <location>
        <begin position="240"/>
        <end position="259"/>
    </location>
</feature>
<gene>
    <name evidence="8" type="ORF">BP6252_01752</name>
</gene>
<dbReference type="PROSITE" id="PS50850">
    <property type="entry name" value="MFS"/>
    <property type="match status" value="1"/>
</dbReference>
<evidence type="ECO:0000256" key="6">
    <source>
        <dbReference type="SAM" id="Phobius"/>
    </source>
</evidence>
<dbReference type="InterPro" id="IPR011701">
    <property type="entry name" value="MFS"/>
</dbReference>
<feature type="transmembrane region" description="Helical" evidence="6">
    <location>
        <begin position="334"/>
        <end position="350"/>
    </location>
</feature>
<dbReference type="GO" id="GO:0000297">
    <property type="term" value="F:spermine transmembrane transporter activity"/>
    <property type="evidence" value="ECO:0007669"/>
    <property type="project" value="TreeGrafter"/>
</dbReference>
<dbReference type="PANTHER" id="PTHR23502">
    <property type="entry name" value="MAJOR FACILITATOR SUPERFAMILY"/>
    <property type="match status" value="1"/>
</dbReference>
<feature type="transmembrane region" description="Helical" evidence="6">
    <location>
        <begin position="573"/>
        <end position="596"/>
    </location>
</feature>
<feature type="transmembrane region" description="Helical" evidence="6">
    <location>
        <begin position="479"/>
        <end position="499"/>
    </location>
</feature>
<evidence type="ECO:0000256" key="5">
    <source>
        <dbReference type="SAM" id="MobiDB-lite"/>
    </source>
</evidence>
<dbReference type="AlphaFoldDB" id="A0A3D8STS4"/>
<dbReference type="GO" id="GO:0005886">
    <property type="term" value="C:plasma membrane"/>
    <property type="evidence" value="ECO:0007669"/>
    <property type="project" value="TreeGrafter"/>
</dbReference>
<dbReference type="Proteomes" id="UP000256645">
    <property type="component" value="Unassembled WGS sequence"/>
</dbReference>
<dbReference type="CDD" id="cd17323">
    <property type="entry name" value="MFS_Tpo1_MDR_like"/>
    <property type="match status" value="1"/>
</dbReference>
<dbReference type="STRING" id="1849047.A0A3D8STS4"/>
<dbReference type="EMBL" id="PDLM01000001">
    <property type="protein sequence ID" value="RDW89720.1"/>
    <property type="molecule type" value="Genomic_DNA"/>
</dbReference>
<evidence type="ECO:0000313" key="9">
    <source>
        <dbReference type="Proteomes" id="UP000256645"/>
    </source>
</evidence>
<proteinExistence type="predicted"/>
<feature type="compositionally biased region" description="Polar residues" evidence="5">
    <location>
        <begin position="27"/>
        <end position="46"/>
    </location>
</feature>
<evidence type="ECO:0000256" key="3">
    <source>
        <dbReference type="ARBA" id="ARBA00022989"/>
    </source>
</evidence>
<dbReference type="InterPro" id="IPR036259">
    <property type="entry name" value="MFS_trans_sf"/>
</dbReference>
<feature type="transmembrane region" description="Helical" evidence="6">
    <location>
        <begin position="400"/>
        <end position="425"/>
    </location>
</feature>
<dbReference type="PANTHER" id="PTHR23502:SF182">
    <property type="entry name" value="POLYAMINE TRANSPORTER, PUTATIVE-RELATED"/>
    <property type="match status" value="1"/>
</dbReference>
<dbReference type="Pfam" id="PF07690">
    <property type="entry name" value="MFS_1"/>
    <property type="match status" value="1"/>
</dbReference>
<dbReference type="Gene3D" id="1.20.1250.20">
    <property type="entry name" value="MFS general substrate transporter like domains"/>
    <property type="match status" value="1"/>
</dbReference>
<dbReference type="GO" id="GO:0015606">
    <property type="term" value="F:spermidine transmembrane transporter activity"/>
    <property type="evidence" value="ECO:0007669"/>
    <property type="project" value="TreeGrafter"/>
</dbReference>
<dbReference type="SUPFAM" id="SSF103473">
    <property type="entry name" value="MFS general substrate transporter"/>
    <property type="match status" value="1"/>
</dbReference>
<feature type="transmembrane region" description="Helical" evidence="6">
    <location>
        <begin position="173"/>
        <end position="190"/>
    </location>
</feature>
<feature type="transmembrane region" description="Helical" evidence="6">
    <location>
        <begin position="300"/>
        <end position="322"/>
    </location>
</feature>
<evidence type="ECO:0000313" key="8">
    <source>
        <dbReference type="EMBL" id="RDW89720.1"/>
    </source>
</evidence>
<protein>
    <submittedName>
        <fullName evidence="8">MFS general substrate transporter-59</fullName>
    </submittedName>
</protein>
<feature type="transmembrane region" description="Helical" evidence="6">
    <location>
        <begin position="437"/>
        <end position="458"/>
    </location>
</feature>
<name>A0A3D8STS4_9HELO</name>
<feature type="transmembrane region" description="Helical" evidence="6">
    <location>
        <begin position="519"/>
        <end position="538"/>
    </location>
</feature>
<keyword evidence="4 6" id="KW-0472">Membrane</keyword>
<feature type="transmembrane region" description="Helical" evidence="6">
    <location>
        <begin position="210"/>
        <end position="228"/>
    </location>
</feature>
<dbReference type="GO" id="GO:0042908">
    <property type="term" value="P:xenobiotic transport"/>
    <property type="evidence" value="ECO:0007669"/>
    <property type="project" value="UniProtKB-ARBA"/>
</dbReference>
<comment type="caution">
    <text evidence="8">The sequence shown here is derived from an EMBL/GenBank/DDBJ whole genome shotgun (WGS) entry which is preliminary data.</text>
</comment>
<dbReference type="PROSITE" id="PS00216">
    <property type="entry name" value="SUGAR_TRANSPORT_1"/>
    <property type="match status" value="1"/>
</dbReference>
<dbReference type="InterPro" id="IPR020846">
    <property type="entry name" value="MFS_dom"/>
</dbReference>
<dbReference type="InterPro" id="IPR005829">
    <property type="entry name" value="Sugar_transporter_CS"/>
</dbReference>
<dbReference type="OrthoDB" id="3936150at2759"/>
<keyword evidence="2 6" id="KW-0812">Transmembrane</keyword>
<feature type="region of interest" description="Disordered" evidence="5">
    <location>
        <begin position="27"/>
        <end position="56"/>
    </location>
</feature>
<reference evidence="8 9" key="1">
    <citation type="journal article" date="2018" name="IMA Fungus">
        <title>IMA Genome-F 9: Draft genome sequence of Annulohypoxylon stygium, Aspergillus mulundensis, Berkeleyomyces basicola (syn. Thielaviopsis basicola), Ceratocystis smalleyi, two Cercospora beticola strains, Coleophoma cylindrospora, Fusarium fracticaudum, Phialophora cf. hyalina, and Morchella septimelata.</title>
        <authorList>
            <person name="Wingfield B.D."/>
            <person name="Bills G.F."/>
            <person name="Dong Y."/>
            <person name="Huang W."/>
            <person name="Nel W.J."/>
            <person name="Swalarsk-Parry B.S."/>
            <person name="Vaghefi N."/>
            <person name="Wilken P.M."/>
            <person name="An Z."/>
            <person name="de Beer Z.W."/>
            <person name="De Vos L."/>
            <person name="Chen L."/>
            <person name="Duong T.A."/>
            <person name="Gao Y."/>
            <person name="Hammerbacher A."/>
            <person name="Kikkert J.R."/>
            <person name="Li Y."/>
            <person name="Li H."/>
            <person name="Li K."/>
            <person name="Li Q."/>
            <person name="Liu X."/>
            <person name="Ma X."/>
            <person name="Naidoo K."/>
            <person name="Pethybridge S.J."/>
            <person name="Sun J."/>
            <person name="Steenkamp E.T."/>
            <person name="van der Nest M.A."/>
            <person name="van Wyk S."/>
            <person name="Wingfield M.J."/>
            <person name="Xiong C."/>
            <person name="Yue Q."/>
            <person name="Zhang X."/>
        </authorList>
    </citation>
    <scope>NUCLEOTIDE SEQUENCE [LARGE SCALE GENOMIC DNA]</scope>
    <source>
        <strain evidence="8 9">BP6252</strain>
    </source>
</reference>
<evidence type="ECO:0000256" key="4">
    <source>
        <dbReference type="ARBA" id="ARBA00023136"/>
    </source>
</evidence>
<organism evidence="8 9">
    <name type="scientific">Coleophoma cylindrospora</name>
    <dbReference type="NCBI Taxonomy" id="1849047"/>
    <lineage>
        <taxon>Eukaryota</taxon>
        <taxon>Fungi</taxon>
        <taxon>Dikarya</taxon>
        <taxon>Ascomycota</taxon>
        <taxon>Pezizomycotina</taxon>
        <taxon>Leotiomycetes</taxon>
        <taxon>Helotiales</taxon>
        <taxon>Dermateaceae</taxon>
        <taxon>Coleophoma</taxon>
    </lineage>
</organism>
<evidence type="ECO:0000256" key="1">
    <source>
        <dbReference type="ARBA" id="ARBA00004141"/>
    </source>
</evidence>
<evidence type="ECO:0000259" key="7">
    <source>
        <dbReference type="PROSITE" id="PS50850"/>
    </source>
</evidence>
<feature type="transmembrane region" description="Helical" evidence="6">
    <location>
        <begin position="265"/>
        <end position="288"/>
    </location>
</feature>
<sequence length="611" mass="67528">MPGVQLNTSETHCEHCNHTITLTCTPRETQVGTPRSVPRKSQPSSISEKKIPRTAGQGVYLTPQAGEEGIARPNIVYVKRDARNLLSEEAILNSVPFSPWSAGRPRTLYVYEYSSSSETIHEPYYPPKISKAALPTHRLSADSITYGKKASPPDWDGPDDADNPKIWPTWKRVFHTSIPAFYGFVLTVGLSTYSPSIPLVMKAFGTVREIAVLPMSAYCVGFIIGPLLTAPLSEIYGRRIIYWTTLPLLLINLAIATALNNLAILIVFRFLAGLGGSGSLAVGAGSIADLWDGPKRGKAMIFYILAPFLGPALGPLVGAYVVYDANDDWKYSQWVLFMIAAPVALAVIFMKETSKQRILYLRNKKRGIKIPSQQTSAKFIFHKLCTAIWRPVDMMIFEPLVCFLSIYTGFAFAMMFSFFGSYNYVFTSVYHFSDRGVGLAFIGLIVGFLLAIATFGIFDHTFYRRAFVNAAGQPAPEHRLYAAMVGSIMLPIGLFWFAWSPRESIHWIVPVEAGVPFGWGALTIFISSTTYLVDVYGAANGASAVAANGILRYAFGAAFPLFTIQMYEKLGIHWAGTVFAGISVVMMPVPWVFFAYGKSLRLRSRYETSQL</sequence>